<feature type="transmembrane region" description="Helical" evidence="1">
    <location>
        <begin position="105"/>
        <end position="129"/>
    </location>
</feature>
<evidence type="ECO:0000259" key="2">
    <source>
        <dbReference type="Pfam" id="PF03070"/>
    </source>
</evidence>
<reference evidence="3 4" key="1">
    <citation type="submission" date="2019-07" db="EMBL/GenBank/DDBJ databases">
        <title>De Novo Assembly of kiwifruit Actinidia rufa.</title>
        <authorList>
            <person name="Sugita-Konishi S."/>
            <person name="Sato K."/>
            <person name="Mori E."/>
            <person name="Abe Y."/>
            <person name="Kisaki G."/>
            <person name="Hamano K."/>
            <person name="Suezawa K."/>
            <person name="Otani M."/>
            <person name="Fukuda T."/>
            <person name="Manabe T."/>
            <person name="Gomi K."/>
            <person name="Tabuchi M."/>
            <person name="Akimitsu K."/>
            <person name="Kataoka I."/>
        </authorList>
    </citation>
    <scope>NUCLEOTIDE SEQUENCE [LARGE SCALE GENOMIC DNA]</scope>
    <source>
        <strain evidence="4">cv. Fuchu</strain>
    </source>
</reference>
<accession>A0A7J0GU68</accession>
<keyword evidence="4" id="KW-1185">Reference proteome</keyword>
<dbReference type="PANTHER" id="PTHR43198:SF2">
    <property type="entry name" value="SI:CH1073-67J19.1-RELATED"/>
    <property type="match status" value="1"/>
</dbReference>
<keyword evidence="1" id="KW-0472">Membrane</keyword>
<proteinExistence type="predicted"/>
<gene>
    <name evidence="3" type="ORF">Acr_24g0005770</name>
</gene>
<keyword evidence="1" id="KW-1133">Transmembrane helix</keyword>
<dbReference type="InterPro" id="IPR050967">
    <property type="entry name" value="Thiamine_Salvage_TenA"/>
</dbReference>
<sequence length="177" mass="19978">MTSTSKPSAIEGIAKRFWIKFHKESILALYSPFVVCLASGNLNLDTFRQYIAQDVHFLKTFAQAYELAEECADDDDAKAAISQLRKGVLEELKMHDSFVQVRHELFVLLKFCFYARLCLCLILSIMLVLNNSSLKMSLLKIEVLLECISYLTIASLRSRKTISSDLTGSGKGERRDG</sequence>
<organism evidence="3 4">
    <name type="scientific">Actinidia rufa</name>
    <dbReference type="NCBI Taxonomy" id="165716"/>
    <lineage>
        <taxon>Eukaryota</taxon>
        <taxon>Viridiplantae</taxon>
        <taxon>Streptophyta</taxon>
        <taxon>Embryophyta</taxon>
        <taxon>Tracheophyta</taxon>
        <taxon>Spermatophyta</taxon>
        <taxon>Magnoliopsida</taxon>
        <taxon>eudicotyledons</taxon>
        <taxon>Gunneridae</taxon>
        <taxon>Pentapetalae</taxon>
        <taxon>asterids</taxon>
        <taxon>Ericales</taxon>
        <taxon>Actinidiaceae</taxon>
        <taxon>Actinidia</taxon>
    </lineage>
</organism>
<evidence type="ECO:0000256" key="1">
    <source>
        <dbReference type="SAM" id="Phobius"/>
    </source>
</evidence>
<dbReference type="GO" id="GO:0005829">
    <property type="term" value="C:cytosol"/>
    <property type="evidence" value="ECO:0007669"/>
    <property type="project" value="TreeGrafter"/>
</dbReference>
<dbReference type="InterPro" id="IPR004305">
    <property type="entry name" value="Thiaminase-2/PQQC"/>
</dbReference>
<dbReference type="Gene3D" id="1.20.910.10">
    <property type="entry name" value="Heme oxygenase-like"/>
    <property type="match status" value="1"/>
</dbReference>
<evidence type="ECO:0000313" key="4">
    <source>
        <dbReference type="Proteomes" id="UP000585474"/>
    </source>
</evidence>
<feature type="domain" description="Thiaminase-2/PQQC" evidence="2">
    <location>
        <begin position="32"/>
        <end position="99"/>
    </location>
</feature>
<comment type="caution">
    <text evidence="3">The sequence shown here is derived from an EMBL/GenBank/DDBJ whole genome shotgun (WGS) entry which is preliminary data.</text>
</comment>
<dbReference type="Proteomes" id="UP000585474">
    <property type="component" value="Unassembled WGS sequence"/>
</dbReference>
<dbReference type="OrthoDB" id="1740511at2759"/>
<dbReference type="GO" id="GO:0006772">
    <property type="term" value="P:thiamine metabolic process"/>
    <property type="evidence" value="ECO:0007669"/>
    <property type="project" value="UniProtKB-ARBA"/>
</dbReference>
<name>A0A7J0GU68_9ERIC</name>
<dbReference type="EMBL" id="BJWL01000024">
    <property type="protein sequence ID" value="GFZ14387.1"/>
    <property type="molecule type" value="Genomic_DNA"/>
</dbReference>
<keyword evidence="1" id="KW-0812">Transmembrane</keyword>
<protein>
    <submittedName>
        <fullName evidence="3">Heme oxygenase-like, multi-helical</fullName>
    </submittedName>
</protein>
<dbReference type="SUPFAM" id="SSF48613">
    <property type="entry name" value="Heme oxygenase-like"/>
    <property type="match status" value="1"/>
</dbReference>
<evidence type="ECO:0000313" key="3">
    <source>
        <dbReference type="EMBL" id="GFZ14387.1"/>
    </source>
</evidence>
<dbReference type="InterPro" id="IPR016084">
    <property type="entry name" value="Haem_Oase-like_multi-hlx"/>
</dbReference>
<dbReference type="Pfam" id="PF03070">
    <property type="entry name" value="TENA_THI-4"/>
    <property type="match status" value="1"/>
</dbReference>
<dbReference type="AlphaFoldDB" id="A0A7J0GU68"/>
<dbReference type="PANTHER" id="PTHR43198">
    <property type="entry name" value="BIFUNCTIONAL TH2 PROTEIN"/>
    <property type="match status" value="1"/>
</dbReference>